<comment type="subcellular location">
    <subcellularLocation>
        <location evidence="1">Golgi apparatus membrane</location>
        <topology evidence="1">Peripheral membrane protein</topology>
    </subcellularLocation>
</comment>
<dbReference type="PANTHER" id="PTHR31658">
    <property type="entry name" value="CONSERVED OLIGOMERIC GOLGI COMPLEX SUBUNIT 1"/>
    <property type="match status" value="1"/>
</dbReference>
<dbReference type="GO" id="GO:0006891">
    <property type="term" value="P:intra-Golgi vesicle-mediated transport"/>
    <property type="evidence" value="ECO:0007669"/>
    <property type="project" value="InterPro"/>
</dbReference>
<accession>A0A2P6U514</accession>
<dbReference type="GO" id="GO:0015031">
    <property type="term" value="P:protein transport"/>
    <property type="evidence" value="ECO:0007669"/>
    <property type="project" value="UniProtKB-KW"/>
</dbReference>
<dbReference type="GO" id="GO:0000139">
    <property type="term" value="C:Golgi membrane"/>
    <property type="evidence" value="ECO:0007669"/>
    <property type="project" value="UniProtKB-SubCell"/>
</dbReference>
<dbReference type="Proteomes" id="UP000239899">
    <property type="component" value="Unassembled WGS sequence"/>
</dbReference>
<dbReference type="PANTHER" id="PTHR31658:SF0">
    <property type="entry name" value="CONSERVED OLIGOMERIC GOLGI COMPLEX SUBUNIT 1"/>
    <property type="match status" value="1"/>
</dbReference>
<keyword evidence="9" id="KW-1185">Reference proteome</keyword>
<dbReference type="OrthoDB" id="46189at2759"/>
<dbReference type="Pfam" id="PF08700">
    <property type="entry name" value="VPS51_Exo84_N"/>
    <property type="match status" value="1"/>
</dbReference>
<dbReference type="AlphaFoldDB" id="A0A2P6U514"/>
<dbReference type="GO" id="GO:0017119">
    <property type="term" value="C:Golgi transport complex"/>
    <property type="evidence" value="ECO:0007669"/>
    <property type="project" value="InterPro"/>
</dbReference>
<keyword evidence="5" id="KW-0653">Protein transport</keyword>
<sequence>MEVEKLFQSSSIAAVREVETKTRHEIEQKKHQLRQVVGDSYRDLISSADTIIDISRSCHRLVDLAGSLQEGLSGLASSATARQAAEGGTAAAAPAASSYDRLYALGSRIKYLIDTPETIYGCLDSGDYLAAARRYVRAAEVHRVLTAGQAKHVAQRFPLLQHQWPLVKKFKPQVYNAAVAWLGSHGELSAEQAAATLAAQALLKPMDGAEVLKVFLTARQGYIMQCLAAATGAGAETDLDSLACILADVATMVCATLAQCGELFLQLPGVSTSPLLGRALDGEDAASADLLFDAGREADAWKATLGVVRGRLGELSAAGLALECSQWLDELSTALRALGGRLLSPCDTGQGLLAVEAAVKAALEGWQYSLTPSSSSIDADMAADSPLALTPPSPAEAPPAVLTWPDVCQWVLGRPAPLWPLLFEQPLLERAKQLVGRDFSSVVDEVTGLLGAALQEAAALPPAAAGSFQASSWLSKWCGASTGSLGKR</sequence>
<evidence type="ECO:0000256" key="1">
    <source>
        <dbReference type="ARBA" id="ARBA00004395"/>
    </source>
</evidence>
<dbReference type="STRING" id="3076.A0A2P6U514"/>
<keyword evidence="4" id="KW-0813">Transport</keyword>
<reference evidence="8 9" key="1">
    <citation type="journal article" date="2018" name="Plant J.">
        <title>Genome sequences of Chlorella sorokiniana UTEX 1602 and Micractinium conductrix SAG 241.80: implications to maltose excretion by a green alga.</title>
        <authorList>
            <person name="Arriola M.B."/>
            <person name="Velmurugan N."/>
            <person name="Zhang Y."/>
            <person name="Plunkett M.H."/>
            <person name="Hondzo H."/>
            <person name="Barney B.M."/>
        </authorList>
    </citation>
    <scope>NUCLEOTIDE SEQUENCE [LARGE SCALE GENOMIC DNA]</scope>
    <source>
        <strain evidence="9">UTEX 1602</strain>
    </source>
</reference>
<evidence type="ECO:0000313" key="8">
    <source>
        <dbReference type="EMBL" id="PRW61397.1"/>
    </source>
</evidence>
<comment type="caution">
    <text evidence="8">The sequence shown here is derived from an EMBL/GenBank/DDBJ whole genome shotgun (WGS) entry which is preliminary data.</text>
</comment>
<comment type="similarity">
    <text evidence="2">Belongs to the COG1 family.</text>
</comment>
<evidence type="ECO:0000256" key="7">
    <source>
        <dbReference type="ARBA" id="ARBA00023136"/>
    </source>
</evidence>
<name>A0A2P6U514_CHLSO</name>
<dbReference type="EMBL" id="LHPG02000001">
    <property type="protein sequence ID" value="PRW61397.1"/>
    <property type="molecule type" value="Genomic_DNA"/>
</dbReference>
<evidence type="ECO:0000256" key="5">
    <source>
        <dbReference type="ARBA" id="ARBA00022927"/>
    </source>
</evidence>
<protein>
    <recommendedName>
        <fullName evidence="3">Conserved oligomeric Golgi complex subunit 1</fullName>
    </recommendedName>
</protein>
<gene>
    <name evidence="8" type="ORF">C2E21_0272</name>
</gene>
<evidence type="ECO:0000256" key="2">
    <source>
        <dbReference type="ARBA" id="ARBA00006653"/>
    </source>
</evidence>
<evidence type="ECO:0000256" key="4">
    <source>
        <dbReference type="ARBA" id="ARBA00022448"/>
    </source>
</evidence>
<evidence type="ECO:0000256" key="6">
    <source>
        <dbReference type="ARBA" id="ARBA00023034"/>
    </source>
</evidence>
<evidence type="ECO:0000313" key="9">
    <source>
        <dbReference type="Proteomes" id="UP000239899"/>
    </source>
</evidence>
<organism evidence="8 9">
    <name type="scientific">Chlorella sorokiniana</name>
    <name type="common">Freshwater green alga</name>
    <dbReference type="NCBI Taxonomy" id="3076"/>
    <lineage>
        <taxon>Eukaryota</taxon>
        <taxon>Viridiplantae</taxon>
        <taxon>Chlorophyta</taxon>
        <taxon>core chlorophytes</taxon>
        <taxon>Trebouxiophyceae</taxon>
        <taxon>Chlorellales</taxon>
        <taxon>Chlorellaceae</taxon>
        <taxon>Chlorella clade</taxon>
        <taxon>Chlorella</taxon>
    </lineage>
</organism>
<keyword evidence="7" id="KW-0472">Membrane</keyword>
<evidence type="ECO:0000256" key="3">
    <source>
        <dbReference type="ARBA" id="ARBA00020978"/>
    </source>
</evidence>
<dbReference type="InterPro" id="IPR033370">
    <property type="entry name" value="COG1"/>
</dbReference>
<proteinExistence type="inferred from homology"/>
<keyword evidence="6" id="KW-0333">Golgi apparatus</keyword>